<dbReference type="InterPro" id="IPR052055">
    <property type="entry name" value="Hepadnavirus_pol/RT"/>
</dbReference>
<gene>
    <name evidence="2" type="ORF">ALEPTO_LOCUS8350</name>
</gene>
<dbReference type="InterPro" id="IPR000477">
    <property type="entry name" value="RT_dom"/>
</dbReference>
<dbReference type="OrthoDB" id="3254233at2759"/>
<evidence type="ECO:0000313" key="2">
    <source>
        <dbReference type="EMBL" id="CAG8605822.1"/>
    </source>
</evidence>
<dbReference type="Gene3D" id="3.10.10.10">
    <property type="entry name" value="HIV Type 1 Reverse Transcriptase, subunit A, domain 1"/>
    <property type="match status" value="1"/>
</dbReference>
<dbReference type="AlphaFoldDB" id="A0A9N9GF42"/>
<feature type="domain" description="Reverse transcriptase" evidence="1">
    <location>
        <begin position="338"/>
        <end position="438"/>
    </location>
</feature>
<dbReference type="EMBL" id="CAJVPS010004604">
    <property type="protein sequence ID" value="CAG8605822.1"/>
    <property type="molecule type" value="Genomic_DNA"/>
</dbReference>
<organism evidence="2 3">
    <name type="scientific">Ambispora leptoticha</name>
    <dbReference type="NCBI Taxonomy" id="144679"/>
    <lineage>
        <taxon>Eukaryota</taxon>
        <taxon>Fungi</taxon>
        <taxon>Fungi incertae sedis</taxon>
        <taxon>Mucoromycota</taxon>
        <taxon>Glomeromycotina</taxon>
        <taxon>Glomeromycetes</taxon>
        <taxon>Archaeosporales</taxon>
        <taxon>Ambisporaceae</taxon>
        <taxon>Ambispora</taxon>
    </lineage>
</organism>
<protein>
    <submittedName>
        <fullName evidence="2">9922_t:CDS:1</fullName>
    </submittedName>
</protein>
<sequence>MLNVHTVVSNVTSVHWIEKAVQAVRRNMLIITWAVEEIQCIRVKNKSTISNESVEMIATFSTQSQEAQSYDVNIDSQIKTYVDTQFETQREWNAQVMNTISQHFVQLEQTNLQSEINNEIQNNNITQSTVENHNQDSPEIRREPGILQATTHNPSKNLKYTSRFKLSRAITSYSRPYLQSVEQTIKAIPPRCNILSTEELKIMTQLNPKYFNITTPINKYLKNGLKHGFRFNFAGKRIITVQENLKSVNIEPAALTKYIEDELSVGHMCGPFTLENPLCSAFQINPCGLVEKKDTNLRVYRVISHLSAPTGTSINDGINVTEFATKYENINHAVNWIIQYWKGCLLSKIDIKDAYCILPVHPVDQVLQGLRHNNKIYFDKALAFGNRASGGIFCRFANAITRVAVQQGIKSIKHYVDDFLIISDTTAKQELQQFLRILEIMNILYKPSKLEGPYTALTFLELQLLVGSLMWLYQTIPQGRPFIQQFIKALKWSGVYFLEDRIWLQPETKNLFTDASNLGGGATYEVYFIAFNWSMPIDQTTNTIQMRELLTSLIAILTFAPLWNQKRLIMWTDNQANAEAFYASFCKNTAINDIIAHMYRAQIRGNFFIKLEYIPGKNNIEADLLLHNSHREYMRQNPLARYLKPAISRSNRHMVATRPQSQSTEPPLNIQAATILGVQPTGYKTYNSIIKHYQKLAKENE</sequence>
<dbReference type="Gene3D" id="3.30.70.270">
    <property type="match status" value="1"/>
</dbReference>
<dbReference type="Pfam" id="PF00078">
    <property type="entry name" value="RVT_1"/>
    <property type="match status" value="1"/>
</dbReference>
<evidence type="ECO:0000313" key="3">
    <source>
        <dbReference type="Proteomes" id="UP000789508"/>
    </source>
</evidence>
<evidence type="ECO:0000259" key="1">
    <source>
        <dbReference type="Pfam" id="PF00078"/>
    </source>
</evidence>
<name>A0A9N9GF42_9GLOM</name>
<dbReference type="PANTHER" id="PTHR33050">
    <property type="entry name" value="REVERSE TRANSCRIPTASE DOMAIN-CONTAINING PROTEIN"/>
    <property type="match status" value="1"/>
</dbReference>
<dbReference type="InterPro" id="IPR043502">
    <property type="entry name" value="DNA/RNA_pol_sf"/>
</dbReference>
<accession>A0A9N9GF42</accession>
<dbReference type="PANTHER" id="PTHR33050:SF8">
    <property type="entry name" value="REVERSE TRANSCRIPTASE DOMAIN-CONTAINING PROTEIN"/>
    <property type="match status" value="1"/>
</dbReference>
<comment type="caution">
    <text evidence="2">The sequence shown here is derived from an EMBL/GenBank/DDBJ whole genome shotgun (WGS) entry which is preliminary data.</text>
</comment>
<dbReference type="InterPro" id="IPR043128">
    <property type="entry name" value="Rev_trsase/Diguanyl_cyclase"/>
</dbReference>
<keyword evidence="3" id="KW-1185">Reference proteome</keyword>
<proteinExistence type="predicted"/>
<dbReference type="Proteomes" id="UP000789508">
    <property type="component" value="Unassembled WGS sequence"/>
</dbReference>
<dbReference type="SUPFAM" id="SSF56672">
    <property type="entry name" value="DNA/RNA polymerases"/>
    <property type="match status" value="1"/>
</dbReference>
<reference evidence="2" key="1">
    <citation type="submission" date="2021-06" db="EMBL/GenBank/DDBJ databases">
        <authorList>
            <person name="Kallberg Y."/>
            <person name="Tangrot J."/>
            <person name="Rosling A."/>
        </authorList>
    </citation>
    <scope>NUCLEOTIDE SEQUENCE</scope>
    <source>
        <strain evidence="2">FL130A</strain>
    </source>
</reference>